<evidence type="ECO:0000256" key="5">
    <source>
        <dbReference type="ARBA" id="ARBA00022679"/>
    </source>
</evidence>
<dbReference type="PANTHER" id="PTHR12750">
    <property type="entry name" value="DIPHOSPHOINOSITOL PENTAKISPHOSPHATE KINASE"/>
    <property type="match status" value="1"/>
</dbReference>
<keyword evidence="5" id="KW-0808">Transferase</keyword>
<comment type="subcellular location">
    <subcellularLocation>
        <location evidence="1">Cytoplasm</location>
        <location evidence="1">Cytosol</location>
    </subcellularLocation>
</comment>
<evidence type="ECO:0000256" key="8">
    <source>
        <dbReference type="ARBA" id="ARBA00022840"/>
    </source>
</evidence>
<dbReference type="InterPro" id="IPR033379">
    <property type="entry name" value="Acid_Pase_AS"/>
</dbReference>
<evidence type="ECO:0000256" key="4">
    <source>
        <dbReference type="ARBA" id="ARBA00022490"/>
    </source>
</evidence>
<dbReference type="InterPro" id="IPR000560">
    <property type="entry name" value="His_Pase_clade-2"/>
</dbReference>
<evidence type="ECO:0000256" key="7">
    <source>
        <dbReference type="ARBA" id="ARBA00022777"/>
    </source>
</evidence>
<keyword evidence="8" id="KW-0067">ATP-binding</keyword>
<evidence type="ECO:0000256" key="10">
    <source>
        <dbReference type="ARBA" id="ARBA00034629"/>
    </source>
</evidence>
<keyword evidence="7" id="KW-0418">Kinase</keyword>
<name>A0ABR2MHL0_9ASPA</name>
<dbReference type="EMBL" id="JBBWWR010000007">
    <property type="protein sequence ID" value="KAK8963610.1"/>
    <property type="molecule type" value="Genomic_DNA"/>
</dbReference>
<dbReference type="InterPro" id="IPR037446">
    <property type="entry name" value="His_Pase_VIP1"/>
</dbReference>
<dbReference type="Pfam" id="PF00328">
    <property type="entry name" value="His_Phos_2"/>
    <property type="match status" value="1"/>
</dbReference>
<dbReference type="PANTHER" id="PTHR12750:SF9">
    <property type="entry name" value="INOSITOL HEXAKISPHOSPHATE AND DIPHOSPHOINOSITOL-PENTAKISPHOSPHATE KINASE"/>
    <property type="match status" value="1"/>
</dbReference>
<protein>
    <recommendedName>
        <fullName evidence="3">diphosphoinositol-pentakisphosphate 1-kinase</fullName>
        <ecNumber evidence="3">2.7.4.24</ecNumber>
    </recommendedName>
</protein>
<proteinExistence type="inferred from homology"/>
<evidence type="ECO:0000256" key="1">
    <source>
        <dbReference type="ARBA" id="ARBA00004514"/>
    </source>
</evidence>
<organism evidence="11 12">
    <name type="scientific">Platanthera guangdongensis</name>
    <dbReference type="NCBI Taxonomy" id="2320717"/>
    <lineage>
        <taxon>Eukaryota</taxon>
        <taxon>Viridiplantae</taxon>
        <taxon>Streptophyta</taxon>
        <taxon>Embryophyta</taxon>
        <taxon>Tracheophyta</taxon>
        <taxon>Spermatophyta</taxon>
        <taxon>Magnoliopsida</taxon>
        <taxon>Liliopsida</taxon>
        <taxon>Asparagales</taxon>
        <taxon>Orchidaceae</taxon>
        <taxon>Orchidoideae</taxon>
        <taxon>Orchideae</taxon>
        <taxon>Orchidinae</taxon>
        <taxon>Platanthera</taxon>
    </lineage>
</organism>
<accession>A0ABR2MHL0</accession>
<evidence type="ECO:0000313" key="11">
    <source>
        <dbReference type="EMBL" id="KAK8963610.1"/>
    </source>
</evidence>
<comment type="catalytic activity">
    <reaction evidence="10">
        <text>1D-myo-inositol hexakisphosphate + ATP = 1-diphospho-1D-myo-inositol 2,3,4,5,6-pentakisphosphate + ADP</text>
        <dbReference type="Rhea" id="RHEA:37459"/>
        <dbReference type="ChEBI" id="CHEBI:30616"/>
        <dbReference type="ChEBI" id="CHEBI:58130"/>
        <dbReference type="ChEBI" id="CHEBI:74946"/>
        <dbReference type="ChEBI" id="CHEBI:456216"/>
        <dbReference type="EC" id="2.7.4.24"/>
    </reaction>
    <physiologicalReaction direction="left-to-right" evidence="10">
        <dbReference type="Rhea" id="RHEA:37460"/>
    </physiologicalReaction>
</comment>
<evidence type="ECO:0000313" key="12">
    <source>
        <dbReference type="Proteomes" id="UP001412067"/>
    </source>
</evidence>
<gene>
    <name evidence="11" type="ORF">KSP40_PGU005721</name>
</gene>
<keyword evidence="4" id="KW-0963">Cytoplasm</keyword>
<comment type="catalytic activity">
    <reaction evidence="9">
        <text>5-diphospho-1D-myo-inositol 1,2,3,4,6-pentakisphosphate + ATP + H(+) = 1,5-bis(diphospho)-1D-myo-inositol 2,3,4,6-tetrakisphosphate + ADP</text>
        <dbReference type="Rhea" id="RHEA:10276"/>
        <dbReference type="ChEBI" id="CHEBI:15378"/>
        <dbReference type="ChEBI" id="CHEBI:30616"/>
        <dbReference type="ChEBI" id="CHEBI:58628"/>
        <dbReference type="ChEBI" id="CHEBI:77983"/>
        <dbReference type="ChEBI" id="CHEBI:456216"/>
        <dbReference type="EC" id="2.7.4.24"/>
    </reaction>
    <physiologicalReaction direction="left-to-right" evidence="9">
        <dbReference type="Rhea" id="RHEA:10277"/>
    </physiologicalReaction>
</comment>
<dbReference type="PROSITE" id="PS00616">
    <property type="entry name" value="HIS_ACID_PHOSPHAT_1"/>
    <property type="match status" value="1"/>
</dbReference>
<keyword evidence="6" id="KW-0547">Nucleotide-binding</keyword>
<dbReference type="Proteomes" id="UP001412067">
    <property type="component" value="Unassembled WGS sequence"/>
</dbReference>
<dbReference type="InterPro" id="IPR029033">
    <property type="entry name" value="His_PPase_superfam"/>
</dbReference>
<sequence length="166" mass="18527">MFSQQLPPHASFSVDAPSSSHIEIATPREVLRELRELVTRKPDSDTMYYDDAACVLRKLFFDAKAPHLSSTIPPILPWKVNEPAQSSEGLTRQGSGIIGTSGQSDELRCVIAVIRHGDRTPKQKVKLKVTEEKLLNLMLKYNGGRPRAEVILCPQNHLEILEQSLS</sequence>
<evidence type="ECO:0000256" key="6">
    <source>
        <dbReference type="ARBA" id="ARBA00022741"/>
    </source>
</evidence>
<evidence type="ECO:0000256" key="2">
    <source>
        <dbReference type="ARBA" id="ARBA00005609"/>
    </source>
</evidence>
<evidence type="ECO:0000256" key="3">
    <source>
        <dbReference type="ARBA" id="ARBA00012893"/>
    </source>
</evidence>
<dbReference type="SUPFAM" id="SSF53254">
    <property type="entry name" value="Phosphoglycerate mutase-like"/>
    <property type="match status" value="1"/>
</dbReference>
<comment type="similarity">
    <text evidence="2">Belongs to the histidine acid phosphatase family. VIP1 subfamily.</text>
</comment>
<reference evidence="11 12" key="1">
    <citation type="journal article" date="2022" name="Nat. Plants">
        <title>Genomes of leafy and leafless Platanthera orchids illuminate the evolution of mycoheterotrophy.</title>
        <authorList>
            <person name="Li M.H."/>
            <person name="Liu K.W."/>
            <person name="Li Z."/>
            <person name="Lu H.C."/>
            <person name="Ye Q.L."/>
            <person name="Zhang D."/>
            <person name="Wang J.Y."/>
            <person name="Li Y.F."/>
            <person name="Zhong Z.M."/>
            <person name="Liu X."/>
            <person name="Yu X."/>
            <person name="Liu D.K."/>
            <person name="Tu X.D."/>
            <person name="Liu B."/>
            <person name="Hao Y."/>
            <person name="Liao X.Y."/>
            <person name="Jiang Y.T."/>
            <person name="Sun W.H."/>
            <person name="Chen J."/>
            <person name="Chen Y.Q."/>
            <person name="Ai Y."/>
            <person name="Zhai J.W."/>
            <person name="Wu S.S."/>
            <person name="Zhou Z."/>
            <person name="Hsiao Y.Y."/>
            <person name="Wu W.L."/>
            <person name="Chen Y.Y."/>
            <person name="Lin Y.F."/>
            <person name="Hsu J.L."/>
            <person name="Li C.Y."/>
            <person name="Wang Z.W."/>
            <person name="Zhao X."/>
            <person name="Zhong W.Y."/>
            <person name="Ma X.K."/>
            <person name="Ma L."/>
            <person name="Huang J."/>
            <person name="Chen G.Z."/>
            <person name="Huang M.Z."/>
            <person name="Huang L."/>
            <person name="Peng D.H."/>
            <person name="Luo Y.B."/>
            <person name="Zou S.Q."/>
            <person name="Chen S.P."/>
            <person name="Lan S."/>
            <person name="Tsai W.C."/>
            <person name="Van de Peer Y."/>
            <person name="Liu Z.J."/>
        </authorList>
    </citation>
    <scope>NUCLEOTIDE SEQUENCE [LARGE SCALE GENOMIC DNA]</scope>
    <source>
        <strain evidence="11">Lor288</strain>
    </source>
</reference>
<comment type="caution">
    <text evidence="11">The sequence shown here is derived from an EMBL/GenBank/DDBJ whole genome shotgun (WGS) entry which is preliminary data.</text>
</comment>
<dbReference type="EC" id="2.7.4.24" evidence="3"/>
<evidence type="ECO:0000256" key="9">
    <source>
        <dbReference type="ARBA" id="ARBA00033696"/>
    </source>
</evidence>
<keyword evidence="12" id="KW-1185">Reference proteome</keyword>